<proteinExistence type="predicted"/>
<comment type="caution">
    <text evidence="1">The sequence shown here is derived from an EMBL/GenBank/DDBJ whole genome shotgun (WGS) entry which is preliminary data.</text>
</comment>
<dbReference type="Proteomes" id="UP000031419">
    <property type="component" value="Unassembled WGS sequence"/>
</dbReference>
<reference evidence="1 2" key="1">
    <citation type="submission" date="2014-06" db="EMBL/GenBank/DDBJ databases">
        <title>Saccharopolyspora rectivirgula DSM-43113 Genome sequencing.</title>
        <authorList>
            <person name="Barrera C."/>
            <person name="Millon L."/>
            <person name="Rognon B."/>
            <person name="Zaugg C."/>
            <person name="Monod M."/>
        </authorList>
    </citation>
    <scope>NUCLEOTIDE SEQUENCE [LARGE SCALE GENOMIC DNA]</scope>
    <source>
        <strain evidence="1 2">DSM 43113</strain>
    </source>
</reference>
<organism evidence="1 2">
    <name type="scientific">Saccharopolyspora rectivirgula</name>
    <dbReference type="NCBI Taxonomy" id="28042"/>
    <lineage>
        <taxon>Bacteria</taxon>
        <taxon>Bacillati</taxon>
        <taxon>Actinomycetota</taxon>
        <taxon>Actinomycetes</taxon>
        <taxon>Pseudonocardiales</taxon>
        <taxon>Pseudonocardiaceae</taxon>
        <taxon>Saccharopolyspora</taxon>
    </lineage>
</organism>
<evidence type="ECO:0000313" key="2">
    <source>
        <dbReference type="Proteomes" id="UP000031419"/>
    </source>
</evidence>
<protein>
    <submittedName>
        <fullName evidence="1">Uncharacterized protein</fullName>
    </submittedName>
</protein>
<gene>
    <name evidence="1" type="ORF">GU90_15435</name>
</gene>
<dbReference type="EMBL" id="JNVU01000037">
    <property type="protein sequence ID" value="KEI43711.1"/>
    <property type="molecule type" value="Genomic_DNA"/>
</dbReference>
<dbReference type="AlphaFoldDB" id="A0A073AWL5"/>
<accession>A0A073AWL5</accession>
<keyword evidence="2" id="KW-1185">Reference proteome</keyword>
<sequence>MQYQPGPLVGQLRAAVLGLLGERAGHRSTGCCRVGGVLAQAERAGPMIFRHLVGQLLRPAVRTGI</sequence>
<name>A0A073AWL5_9PSEU</name>
<evidence type="ECO:0000313" key="1">
    <source>
        <dbReference type="EMBL" id="KEI43711.1"/>
    </source>
</evidence>